<keyword evidence="2" id="KW-1185">Reference proteome</keyword>
<organism evidence="1 2">
    <name type="scientific">Prunus dulcis</name>
    <name type="common">Almond</name>
    <name type="synonym">Amygdalus dulcis</name>
    <dbReference type="NCBI Taxonomy" id="3755"/>
    <lineage>
        <taxon>Eukaryota</taxon>
        <taxon>Viridiplantae</taxon>
        <taxon>Streptophyta</taxon>
        <taxon>Embryophyta</taxon>
        <taxon>Tracheophyta</taxon>
        <taxon>Spermatophyta</taxon>
        <taxon>Magnoliopsida</taxon>
        <taxon>eudicotyledons</taxon>
        <taxon>Gunneridae</taxon>
        <taxon>Pentapetalae</taxon>
        <taxon>rosids</taxon>
        <taxon>fabids</taxon>
        <taxon>Rosales</taxon>
        <taxon>Rosaceae</taxon>
        <taxon>Amygdaloideae</taxon>
        <taxon>Amygdaleae</taxon>
        <taxon>Prunus</taxon>
    </lineage>
</organism>
<dbReference type="Proteomes" id="UP001054821">
    <property type="component" value="Chromosome 4"/>
</dbReference>
<name>A0AAD4W1V4_PRUDU</name>
<reference evidence="1 2" key="1">
    <citation type="journal article" date="2022" name="G3 (Bethesda)">
        <title>Whole-genome sequence and methylome profiling of the almond [Prunus dulcis (Mill.) D.A. Webb] cultivar 'Nonpareil'.</title>
        <authorList>
            <person name="D'Amico-Willman K.M."/>
            <person name="Ouma W.Z."/>
            <person name="Meulia T."/>
            <person name="Sideli G.M."/>
            <person name="Gradziel T.M."/>
            <person name="Fresnedo-Ramirez J."/>
        </authorList>
    </citation>
    <scope>NUCLEOTIDE SEQUENCE [LARGE SCALE GENOMIC DNA]</scope>
    <source>
        <strain evidence="1">Clone GOH B32 T37-40</strain>
    </source>
</reference>
<dbReference type="AlphaFoldDB" id="A0AAD4W1V4"/>
<dbReference type="EMBL" id="JAJFAZ020000004">
    <property type="protein sequence ID" value="KAI5335313.1"/>
    <property type="molecule type" value="Genomic_DNA"/>
</dbReference>
<comment type="caution">
    <text evidence="1">The sequence shown here is derived from an EMBL/GenBank/DDBJ whole genome shotgun (WGS) entry which is preliminary data.</text>
</comment>
<sequence>MFSSNQQERDRVTTIRSITNRLLVYWQEIKLSVHSLAMNMAEFMHESIEEQERDLQEEEFEFAPAALDDSLPDVVDLLQEIHQGTEEDPRPTFISTLLEEPLKDEIIALLHDFKDCFAWDYHEIPGLDRGLVEHKLPMKKGCLLVKQARRWMSMETEPKVKEEIERLV</sequence>
<protein>
    <submittedName>
        <fullName evidence="1">Uncharacterized protein</fullName>
    </submittedName>
</protein>
<proteinExistence type="predicted"/>
<evidence type="ECO:0000313" key="1">
    <source>
        <dbReference type="EMBL" id="KAI5335313.1"/>
    </source>
</evidence>
<gene>
    <name evidence="1" type="ORF">L3X38_025446</name>
</gene>
<accession>A0AAD4W1V4</accession>
<evidence type="ECO:0000313" key="2">
    <source>
        <dbReference type="Proteomes" id="UP001054821"/>
    </source>
</evidence>